<proteinExistence type="predicted"/>
<protein>
    <submittedName>
        <fullName evidence="1">Uncharacterized protein</fullName>
    </submittedName>
</protein>
<sequence>MEEKNILAFFRSLEQAQRCQEALRHQGFDVIQIDAVPADMGNEILNHAPLVDWGRYGYDIGRLDDKWTASGAWTHQGLSVGAWILTAIVPASDRDHVAHTITEFGGQL</sequence>
<organism evidence="1 2">
    <name type="scientific">Sulfobacillus thermosulfidooxidans</name>
    <dbReference type="NCBI Taxonomy" id="28034"/>
    <lineage>
        <taxon>Bacteria</taxon>
        <taxon>Bacillati</taxon>
        <taxon>Bacillota</taxon>
        <taxon>Clostridia</taxon>
        <taxon>Eubacteriales</taxon>
        <taxon>Clostridiales Family XVII. Incertae Sedis</taxon>
        <taxon>Sulfobacillus</taxon>
    </lineage>
</organism>
<name>A0A2T2WZH4_SULTH</name>
<reference evidence="1 2" key="1">
    <citation type="journal article" date="2014" name="BMC Genomics">
        <title>Comparison of environmental and isolate Sulfobacillus genomes reveals diverse carbon, sulfur, nitrogen, and hydrogen metabolisms.</title>
        <authorList>
            <person name="Justice N.B."/>
            <person name="Norman A."/>
            <person name="Brown C.T."/>
            <person name="Singh A."/>
            <person name="Thomas B.C."/>
            <person name="Banfield J.F."/>
        </authorList>
    </citation>
    <scope>NUCLEOTIDE SEQUENCE [LARGE SCALE GENOMIC DNA]</scope>
    <source>
        <strain evidence="1">AMDSBA5</strain>
    </source>
</reference>
<dbReference type="AlphaFoldDB" id="A0A2T2WZH4"/>
<evidence type="ECO:0000313" key="2">
    <source>
        <dbReference type="Proteomes" id="UP000242705"/>
    </source>
</evidence>
<gene>
    <name evidence="1" type="ORF">C7B47_07300</name>
</gene>
<dbReference type="EMBL" id="PXYX01000011">
    <property type="protein sequence ID" value="PSR27640.1"/>
    <property type="molecule type" value="Genomic_DNA"/>
</dbReference>
<dbReference type="Proteomes" id="UP000242705">
    <property type="component" value="Unassembled WGS sequence"/>
</dbReference>
<evidence type="ECO:0000313" key="1">
    <source>
        <dbReference type="EMBL" id="PSR27640.1"/>
    </source>
</evidence>
<accession>A0A2T2WZH4</accession>
<comment type="caution">
    <text evidence="1">The sequence shown here is derived from an EMBL/GenBank/DDBJ whole genome shotgun (WGS) entry which is preliminary data.</text>
</comment>